<dbReference type="eggNOG" id="ENOG50340SM">
    <property type="taxonomic scope" value="Bacteria"/>
</dbReference>
<evidence type="ECO:0000313" key="2">
    <source>
        <dbReference type="EMBL" id="CDF58229.1"/>
    </source>
</evidence>
<dbReference type="AlphaFoldDB" id="R7RQ85"/>
<feature type="transmembrane region" description="Helical" evidence="1">
    <location>
        <begin position="6"/>
        <end position="29"/>
    </location>
</feature>
<dbReference type="EMBL" id="CAVN010000095">
    <property type="protein sequence ID" value="CDF58229.1"/>
    <property type="molecule type" value="Genomic_DNA"/>
</dbReference>
<dbReference type="HOGENOM" id="CLU_1834220_0_0_9"/>
<sequence>MIKKGYTLIEVMVSLFIFFIIISLTLEFISYSMGLNMDLKGRSSDLINATIAIDFIQDKIRTGNIEPINNYNKDRLEILKTFDGSILYLKNGILRYSTDSQQITPNIDYVFVEKISNNLFKISVTTSMGKNYICYVGGGL</sequence>
<protein>
    <recommendedName>
        <fullName evidence="4">Prepilin-type N-terminal cleavage/methylation domain-containing protein</fullName>
    </recommendedName>
</protein>
<reference evidence="2" key="1">
    <citation type="submission" date="2013-03" db="EMBL/GenBank/DDBJ databases">
        <title>Draft genome sequence of the hydrogen-ethanol-producing anaerobic alkalithermophilic Caloramator celere.</title>
        <authorList>
            <person name="Ciranna A."/>
            <person name="Larjo A."/>
            <person name="Kivisto A."/>
            <person name="Santala V."/>
            <person name="Roos C."/>
            <person name="Karp M."/>
        </authorList>
    </citation>
    <scope>NUCLEOTIDE SEQUENCE [LARGE SCALE GENOMIC DNA]</scope>
    <source>
        <strain evidence="2">DSM 8682</strain>
    </source>
</reference>
<evidence type="ECO:0008006" key="4">
    <source>
        <dbReference type="Google" id="ProtNLM"/>
    </source>
</evidence>
<keyword evidence="3" id="KW-1185">Reference proteome</keyword>
<evidence type="ECO:0000313" key="3">
    <source>
        <dbReference type="Proteomes" id="UP000014923"/>
    </source>
</evidence>
<proteinExistence type="predicted"/>
<comment type="caution">
    <text evidence="2">The sequence shown here is derived from an EMBL/GenBank/DDBJ whole genome shotgun (WGS) entry which is preliminary data.</text>
</comment>
<gene>
    <name evidence="2" type="ORF">TCEL_00275</name>
</gene>
<organism evidence="2 3">
    <name type="scientific">Thermobrachium celere DSM 8682</name>
    <dbReference type="NCBI Taxonomy" id="941824"/>
    <lineage>
        <taxon>Bacteria</taxon>
        <taxon>Bacillati</taxon>
        <taxon>Bacillota</taxon>
        <taxon>Clostridia</taxon>
        <taxon>Eubacteriales</taxon>
        <taxon>Clostridiaceae</taxon>
        <taxon>Thermobrachium</taxon>
    </lineage>
</organism>
<keyword evidence="1" id="KW-1133">Transmembrane helix</keyword>
<dbReference type="NCBIfam" id="TIGR02532">
    <property type="entry name" value="IV_pilin_GFxxxE"/>
    <property type="match status" value="1"/>
</dbReference>
<dbReference type="OrthoDB" id="1954501at2"/>
<name>R7RQ85_9CLOT</name>
<accession>R7RQ85</accession>
<dbReference type="Proteomes" id="UP000014923">
    <property type="component" value="Unassembled WGS sequence"/>
</dbReference>
<keyword evidence="1" id="KW-0812">Transmembrane</keyword>
<dbReference type="InterPro" id="IPR012902">
    <property type="entry name" value="N_methyl_site"/>
</dbReference>
<evidence type="ECO:0000256" key="1">
    <source>
        <dbReference type="SAM" id="Phobius"/>
    </source>
</evidence>
<keyword evidence="1" id="KW-0472">Membrane</keyword>
<dbReference type="PROSITE" id="PS00409">
    <property type="entry name" value="PROKAR_NTER_METHYL"/>
    <property type="match status" value="1"/>
</dbReference>
<dbReference type="RefSeq" id="WP_018662116.1">
    <property type="nucleotide sequence ID" value="NZ_HF952018.1"/>
</dbReference>
<dbReference type="Pfam" id="PF07963">
    <property type="entry name" value="N_methyl"/>
    <property type="match status" value="1"/>
</dbReference>